<sequence length="54" mass="6124">RIDTICGGGDQFQDKVDRTIPAAYLYRYLNCLPVLSSVDDGQEFMIFKYELSAS</sequence>
<accession>A0A0B7B6J6</accession>
<dbReference type="AlphaFoldDB" id="A0A0B7B6J6"/>
<dbReference type="EMBL" id="HACG01041793">
    <property type="protein sequence ID" value="CEK88658.1"/>
    <property type="molecule type" value="Transcribed_RNA"/>
</dbReference>
<protein>
    <submittedName>
        <fullName evidence="1">Uncharacterized protein</fullName>
    </submittedName>
</protein>
<reference evidence="1" key="1">
    <citation type="submission" date="2014-12" db="EMBL/GenBank/DDBJ databases">
        <title>Insight into the proteome of Arion vulgaris.</title>
        <authorList>
            <person name="Aradska J."/>
            <person name="Bulat T."/>
            <person name="Smidak R."/>
            <person name="Sarate P."/>
            <person name="Gangsoo J."/>
            <person name="Sialana F."/>
            <person name="Bilban M."/>
            <person name="Lubec G."/>
        </authorList>
    </citation>
    <scope>NUCLEOTIDE SEQUENCE</scope>
    <source>
        <tissue evidence="1">Skin</tissue>
    </source>
</reference>
<gene>
    <name evidence="1" type="primary">ORF166376</name>
</gene>
<name>A0A0B7B6J6_9EUPU</name>
<proteinExistence type="predicted"/>
<organism evidence="1">
    <name type="scientific">Arion vulgaris</name>
    <dbReference type="NCBI Taxonomy" id="1028688"/>
    <lineage>
        <taxon>Eukaryota</taxon>
        <taxon>Metazoa</taxon>
        <taxon>Spiralia</taxon>
        <taxon>Lophotrochozoa</taxon>
        <taxon>Mollusca</taxon>
        <taxon>Gastropoda</taxon>
        <taxon>Heterobranchia</taxon>
        <taxon>Euthyneura</taxon>
        <taxon>Panpulmonata</taxon>
        <taxon>Eupulmonata</taxon>
        <taxon>Stylommatophora</taxon>
        <taxon>Helicina</taxon>
        <taxon>Arionoidea</taxon>
        <taxon>Arionidae</taxon>
        <taxon>Arion</taxon>
    </lineage>
</organism>
<feature type="non-terminal residue" evidence="1">
    <location>
        <position position="1"/>
    </location>
</feature>
<evidence type="ECO:0000313" key="1">
    <source>
        <dbReference type="EMBL" id="CEK88658.1"/>
    </source>
</evidence>